<feature type="region of interest" description="Disordered" evidence="9">
    <location>
        <begin position="799"/>
        <end position="826"/>
    </location>
</feature>
<dbReference type="InterPro" id="IPR011004">
    <property type="entry name" value="Trimer_LpxA-like_sf"/>
</dbReference>
<dbReference type="SUPFAM" id="SSF51161">
    <property type="entry name" value="Trimeric LpxA-like enzymes"/>
    <property type="match status" value="1"/>
</dbReference>
<evidence type="ECO:0000259" key="10">
    <source>
        <dbReference type="PROSITE" id="PS51363"/>
    </source>
</evidence>
<dbReference type="InterPro" id="IPR029044">
    <property type="entry name" value="Nucleotide-diphossugar_trans"/>
</dbReference>
<dbReference type="SMART" id="SM00515">
    <property type="entry name" value="eIF5C"/>
    <property type="match status" value="1"/>
</dbReference>
<organism evidence="11 12">
    <name type="scientific">Wallemia ichthyophaga</name>
    <dbReference type="NCBI Taxonomy" id="245174"/>
    <lineage>
        <taxon>Eukaryota</taxon>
        <taxon>Fungi</taxon>
        <taxon>Dikarya</taxon>
        <taxon>Basidiomycota</taxon>
        <taxon>Wallemiomycotina</taxon>
        <taxon>Wallemiomycetes</taxon>
        <taxon>Wallemiales</taxon>
        <taxon>Wallemiaceae</taxon>
        <taxon>Wallemia</taxon>
    </lineage>
</organism>
<dbReference type="GO" id="GO:0005085">
    <property type="term" value="F:guanyl-nucleotide exchange factor activity"/>
    <property type="evidence" value="ECO:0007669"/>
    <property type="project" value="InterPro"/>
</dbReference>
<dbReference type="InterPro" id="IPR044123">
    <property type="entry name" value="W2_eIF2B_epsilon"/>
</dbReference>
<sequence length="1013" mass="112146">MKGNKAIKVLHEIFHGFGRIRIDSDDAEPAKLSQLSQPRKQSTQPRHPKSHSGSKPIAQQNSKTRVKQIRGENGAKVSSTIPYPTQASSPAFSPSKRGFTTSPSDAPHAEQCQGITKQAKRCTRRVKLDKVETGEDFQRFCHQHGKDILTQKGFFNKRGVWIEFDFWIPQQRLSTFTQIQLRLTMEKPIAHADVAGWIYVYSMPQTARHAEYKVGRTNNINRRIDNWSKQCNKELVLREYFPSSPVSSTSRLHTTFAADPGFVLYSPIHYTAHNTQLHSVAAPSAILHPCAVGVVYCAILNSLTLMDVAIEEGRQRLLPLDNDDEENGLQAVVFADSFNSRFKPFTATKPRCLLPLVNVPMLAWTLESLAAAGIGHVFLFTCTHADQIKEWLRNSHFSSAHSTLTVTPIVSTTSVSAGDAIRELDAKQLIRTDFVLISGDVVSTVDIHRVVAEHKERRKSNKDAIMTMVVKRVGASHRLRPPAESPVFVISPENHQLHTYSTIAHPSTTKSATHKRISIPEESLEAVDVLLLFTENFDYQDLRHDFINGILTSDLLGKTIHVHAIEDEEGGYAARVMDSRSYDAISQDIISRWTYPMVPDECMPGSDRLLHHRGHRYYGKQGVNVAESARVGVCSVLGSHCTVAAHSTLDRSVLGQGVAVGENTQLSHSYIWNKTSIGSGCSIYQSIVADGVVIEDDVSLHTGCFVGHGVRLLKGTSLPPYTRVGSERWSEDSEADGSDEEHSNHLDKKRAAILGPSSTAYLWPSDKVDMEVEDVDSSDDDEEAALSMRYSRIGMSAGTAAAHSTSSLSTISGGESDESEEDDDELHHATDNLTLENAGKVGAAADFAHECTQSLERAFEEGHTSENAAIELKTLRMASNVPLGEVRKVVVDFCLSKVETEAGEGVQAYKAVEDVLGRWAPLVVEMTKEDQTHTVLLAQQFCAIHHASHANIFLAVLRALYEYEIVTEDAFFAWYKLDQARADGGIKSLWDKSRRFIEALLEAESESEESESE</sequence>
<feature type="compositionally biased region" description="Polar residues" evidence="9">
    <location>
        <begin position="33"/>
        <end position="45"/>
    </location>
</feature>
<comment type="similarity">
    <text evidence="2">Belongs to the eIF-2B gamma/epsilon subunits family.</text>
</comment>
<dbReference type="PROSITE" id="PS51363">
    <property type="entry name" value="W2"/>
    <property type="match status" value="1"/>
</dbReference>
<dbReference type="InterPro" id="IPR005835">
    <property type="entry name" value="NTP_transferase_dom"/>
</dbReference>
<feature type="compositionally biased region" description="Polar residues" evidence="9">
    <location>
        <begin position="53"/>
        <end position="63"/>
    </location>
</feature>
<dbReference type="InterPro" id="IPR035543">
    <property type="entry name" value="eIF-2B_epsilon_N"/>
</dbReference>
<evidence type="ECO:0000256" key="3">
    <source>
        <dbReference type="ARBA" id="ARBA00022490"/>
    </source>
</evidence>
<feature type="compositionally biased region" description="Basic and acidic residues" evidence="9">
    <location>
        <begin position="740"/>
        <end position="750"/>
    </location>
</feature>
<keyword evidence="3" id="KW-0963">Cytoplasm</keyword>
<feature type="compositionally biased region" description="Polar residues" evidence="9">
    <location>
        <begin position="76"/>
        <end position="104"/>
    </location>
</feature>
<evidence type="ECO:0000256" key="1">
    <source>
        <dbReference type="ARBA" id="ARBA00004514"/>
    </source>
</evidence>
<evidence type="ECO:0000256" key="4">
    <source>
        <dbReference type="ARBA" id="ARBA00022540"/>
    </source>
</evidence>
<dbReference type="EMBL" id="SPOI01000204">
    <property type="protein sequence ID" value="TIB32504.1"/>
    <property type="molecule type" value="Genomic_DNA"/>
</dbReference>
<evidence type="ECO:0000256" key="5">
    <source>
        <dbReference type="ARBA" id="ARBA00022917"/>
    </source>
</evidence>
<evidence type="ECO:0000256" key="6">
    <source>
        <dbReference type="ARBA" id="ARBA00044144"/>
    </source>
</evidence>
<feature type="domain" description="W2" evidence="10">
    <location>
        <begin position="841"/>
        <end position="1010"/>
    </location>
</feature>
<protein>
    <recommendedName>
        <fullName evidence="6">Translation initiation factor eIF2B subunit epsilon</fullName>
    </recommendedName>
    <alternativeName>
        <fullName evidence="7">eIF2B GDP-GTP exchange factor subunit epsilon</fullName>
    </alternativeName>
</protein>
<dbReference type="Proteomes" id="UP000310689">
    <property type="component" value="Unassembled WGS sequence"/>
</dbReference>
<dbReference type="SUPFAM" id="SSF53448">
    <property type="entry name" value="Nucleotide-diphospho-sugar transferases"/>
    <property type="match status" value="1"/>
</dbReference>
<dbReference type="InterPro" id="IPR016024">
    <property type="entry name" value="ARM-type_fold"/>
</dbReference>
<keyword evidence="5" id="KW-0648">Protein biosynthesis</keyword>
<comment type="subunit">
    <text evidence="8">Component of the translation initiation factor 2B (eIF2B) complex which is a heterodecamer of two sets of five different subunits: alpha, beta, gamma, delta and epsilon. Subunits alpha, beta and delta comprise a regulatory subcomplex and subunits epsilon and gamma comprise a catalytic subcomplex. Within the complex, the hexameric regulatory complex resides at the center, with the two heterodimeric catalytic subcomplexes bound on opposite sides.</text>
</comment>
<evidence type="ECO:0000313" key="12">
    <source>
        <dbReference type="Proteomes" id="UP000310689"/>
    </source>
</evidence>
<name>A0A4V6TNL6_WALIC</name>
<feature type="compositionally biased region" description="Acidic residues" evidence="9">
    <location>
        <begin position="815"/>
        <end position="824"/>
    </location>
</feature>
<comment type="subcellular location">
    <subcellularLocation>
        <location evidence="1">Cytoplasm</location>
        <location evidence="1">Cytosol</location>
    </subcellularLocation>
</comment>
<reference evidence="11 12" key="1">
    <citation type="submission" date="2019-03" db="EMBL/GenBank/DDBJ databases">
        <title>Sequencing 23 genomes of Wallemia ichthyophaga.</title>
        <authorList>
            <person name="Gostincar C."/>
        </authorList>
    </citation>
    <scope>NUCLEOTIDE SEQUENCE [LARGE SCALE GENOMIC DNA]</scope>
    <source>
        <strain evidence="11 12">EXF-6200</strain>
    </source>
</reference>
<dbReference type="GO" id="GO:0031369">
    <property type="term" value="F:translation initiation factor binding"/>
    <property type="evidence" value="ECO:0007669"/>
    <property type="project" value="InterPro"/>
</dbReference>
<evidence type="ECO:0000256" key="7">
    <source>
        <dbReference type="ARBA" id="ARBA00044345"/>
    </source>
</evidence>
<accession>A0A4V6TNL6</accession>
<dbReference type="AlphaFoldDB" id="A0A4V6TNL6"/>
<evidence type="ECO:0000256" key="8">
    <source>
        <dbReference type="ARBA" id="ARBA00046432"/>
    </source>
</evidence>
<evidence type="ECO:0000256" key="9">
    <source>
        <dbReference type="SAM" id="MobiDB-lite"/>
    </source>
</evidence>
<dbReference type="SUPFAM" id="SSF48371">
    <property type="entry name" value="ARM repeat"/>
    <property type="match status" value="1"/>
</dbReference>
<dbReference type="InterPro" id="IPR056764">
    <property type="entry name" value="LbH_EIF2B3/5"/>
</dbReference>
<gene>
    <name evidence="11" type="ORF">E3P86_03140</name>
</gene>
<feature type="compositionally biased region" description="Low complexity" evidence="9">
    <location>
        <begin position="799"/>
        <end position="814"/>
    </location>
</feature>
<dbReference type="Pfam" id="PF25084">
    <property type="entry name" value="LbH_EIF2B"/>
    <property type="match status" value="1"/>
</dbReference>
<keyword evidence="4" id="KW-0396">Initiation factor</keyword>
<dbReference type="InterPro" id="IPR003307">
    <property type="entry name" value="W2_domain"/>
</dbReference>
<dbReference type="PANTHER" id="PTHR45887">
    <property type="entry name" value="TRANSLATION INITIATION FACTOR EIF-2B SUBUNIT EPSILON"/>
    <property type="match status" value="1"/>
</dbReference>
<dbReference type="InterPro" id="IPR051956">
    <property type="entry name" value="eIF2B_epsilon"/>
</dbReference>
<feature type="region of interest" description="Disordered" evidence="9">
    <location>
        <begin position="723"/>
        <end position="750"/>
    </location>
</feature>
<evidence type="ECO:0000256" key="2">
    <source>
        <dbReference type="ARBA" id="ARBA00007878"/>
    </source>
</evidence>
<dbReference type="Gene3D" id="1.25.40.180">
    <property type="match status" value="1"/>
</dbReference>
<dbReference type="GO" id="GO:0005829">
    <property type="term" value="C:cytosol"/>
    <property type="evidence" value="ECO:0007669"/>
    <property type="project" value="UniProtKB-SubCell"/>
</dbReference>
<dbReference type="GO" id="GO:0003743">
    <property type="term" value="F:translation initiation factor activity"/>
    <property type="evidence" value="ECO:0007669"/>
    <property type="project" value="UniProtKB-KW"/>
</dbReference>
<dbReference type="Pfam" id="PF00483">
    <property type="entry name" value="NTP_transferase"/>
    <property type="match status" value="1"/>
</dbReference>
<dbReference type="Gene3D" id="2.160.10.10">
    <property type="entry name" value="Hexapeptide repeat proteins"/>
    <property type="match status" value="1"/>
</dbReference>
<dbReference type="CDD" id="cd11558">
    <property type="entry name" value="W2_eIF2B_epsilon"/>
    <property type="match status" value="1"/>
</dbReference>
<feature type="region of interest" description="Disordered" evidence="9">
    <location>
        <begin position="19"/>
        <end position="113"/>
    </location>
</feature>
<dbReference type="CDD" id="cd04197">
    <property type="entry name" value="eIF-2B_epsilon_N"/>
    <property type="match status" value="1"/>
</dbReference>
<evidence type="ECO:0000313" key="11">
    <source>
        <dbReference type="EMBL" id="TIB32504.1"/>
    </source>
</evidence>
<dbReference type="Pfam" id="PF13455">
    <property type="entry name" value="MUG113"/>
    <property type="match status" value="1"/>
</dbReference>
<dbReference type="Pfam" id="PF02020">
    <property type="entry name" value="W2"/>
    <property type="match status" value="1"/>
</dbReference>
<dbReference type="GO" id="GO:0005851">
    <property type="term" value="C:eukaryotic translation initiation factor 2B complex"/>
    <property type="evidence" value="ECO:0007669"/>
    <property type="project" value="TreeGrafter"/>
</dbReference>
<comment type="caution">
    <text evidence="11">The sequence shown here is derived from an EMBL/GenBank/DDBJ whole genome shotgun (WGS) entry which is preliminary data.</text>
</comment>
<dbReference type="Gene3D" id="3.90.550.10">
    <property type="entry name" value="Spore Coat Polysaccharide Biosynthesis Protein SpsA, Chain A"/>
    <property type="match status" value="1"/>
</dbReference>
<dbReference type="PANTHER" id="PTHR45887:SF1">
    <property type="entry name" value="TRANSLATION INITIATION FACTOR EIF-2B SUBUNIT EPSILON"/>
    <property type="match status" value="1"/>
</dbReference>
<proteinExistence type="inferred from homology"/>